<evidence type="ECO:0000256" key="3">
    <source>
        <dbReference type="ARBA" id="ARBA00022576"/>
    </source>
</evidence>
<name>A0A0A2KGM6_PENEN</name>
<keyword evidence="3 7" id="KW-0032">Aminotransferase</keyword>
<evidence type="ECO:0000256" key="4">
    <source>
        <dbReference type="ARBA" id="ARBA00022679"/>
    </source>
</evidence>
<evidence type="ECO:0000256" key="1">
    <source>
        <dbReference type="ARBA" id="ARBA00001933"/>
    </source>
</evidence>
<dbReference type="GO" id="GO:0009081">
    <property type="term" value="P:branched-chain amino acid metabolic process"/>
    <property type="evidence" value="ECO:0007669"/>
    <property type="project" value="InterPro"/>
</dbReference>
<comment type="similarity">
    <text evidence="2">Belongs to the class-IV pyridoxal-phosphate-dependent aminotransferase family.</text>
</comment>
<feature type="modified residue" description="N6-(pyridoxal phosphate)lysine" evidence="6">
    <location>
        <position position="191"/>
    </location>
</feature>
<dbReference type="VEuPathDB" id="FungiDB:PEXP_085510"/>
<keyword evidence="8" id="KW-1185">Reference proteome</keyword>
<accession>A0A0A2KGM6</accession>
<dbReference type="GO" id="GO:0004084">
    <property type="term" value="F:branched-chain-amino-acid transaminase activity"/>
    <property type="evidence" value="ECO:0007669"/>
    <property type="project" value="InterPro"/>
</dbReference>
<dbReference type="PANTHER" id="PTHR42825:SF2">
    <property type="entry name" value="BRANCHED-CHAIN-AMINO-ACID AMINOTRANSFERASE 3, CHLOROPLASTIC-RELATED"/>
    <property type="match status" value="1"/>
</dbReference>
<comment type="cofactor">
    <cofactor evidence="1">
        <name>pyridoxal 5'-phosphate</name>
        <dbReference type="ChEBI" id="CHEBI:597326"/>
    </cofactor>
</comment>
<dbReference type="SUPFAM" id="SSF56752">
    <property type="entry name" value="D-aminoacid aminotransferase-like PLP-dependent enzymes"/>
    <property type="match status" value="1"/>
</dbReference>
<reference evidence="7 8" key="1">
    <citation type="journal article" date="2015" name="Mol. Plant Microbe Interact.">
        <title>Genome, transcriptome, and functional analyses of Penicillium expansum provide new insights into secondary metabolism and pathogenicity.</title>
        <authorList>
            <person name="Ballester A.R."/>
            <person name="Marcet-Houben M."/>
            <person name="Levin E."/>
            <person name="Sela N."/>
            <person name="Selma-Lazaro C."/>
            <person name="Carmona L."/>
            <person name="Wisniewski M."/>
            <person name="Droby S."/>
            <person name="Gonzalez-Candelas L."/>
            <person name="Gabaldon T."/>
        </authorList>
    </citation>
    <scope>NUCLEOTIDE SEQUENCE [LARGE SCALE GENOMIC DNA]</scope>
    <source>
        <strain evidence="7 8">MD-8</strain>
    </source>
</reference>
<dbReference type="InterPro" id="IPR005786">
    <property type="entry name" value="B_amino_transII"/>
</dbReference>
<dbReference type="RefSeq" id="XP_016594210.1">
    <property type="nucleotide sequence ID" value="XM_016740522.1"/>
</dbReference>
<evidence type="ECO:0000313" key="7">
    <source>
        <dbReference type="EMBL" id="KGO51209.1"/>
    </source>
</evidence>
<dbReference type="PANTHER" id="PTHR42825">
    <property type="entry name" value="AMINO ACID AMINOTRANSFERASE"/>
    <property type="match status" value="1"/>
</dbReference>
<sequence length="365" mass="39876">MTFPTAPAPDVEWTKLGLAVTDMVNGHIESTYSVEEGNWTAPKFIEDPYLRVHGLSTALNYGQQVYEGLKAYRTQSGKIQIFRPAFHAARMQHSADVVSIPPVPIDHFIAAVNAAVVYNAEWVPPYESGAALYIRPVLFGSSGHLALTPPAEYTLCVYVQPFSSYHGTAPLPAVTLEEFDRAAPKGTGHAKIGGNYAPVMKWSKHAMKAGFPMTLHLDSKTGEDIDEFSTSGFMGVKIMQQEGGAEQVVLVVPKSDNIINSVTSDSLMAIGKGLDYQVEHRTVKYAELSTFSEVMAVGTAACLVPIRSITHQSRGDYFVYTTESAAGPVCQKLYAELTSLQRGDREDSLEWCHEVKQVLDGVVQK</sequence>
<dbReference type="InterPro" id="IPR036038">
    <property type="entry name" value="Aminotransferase-like"/>
</dbReference>
<comment type="caution">
    <text evidence="7">The sequence shown here is derived from an EMBL/GenBank/DDBJ whole genome shotgun (WGS) entry which is preliminary data.</text>
</comment>
<dbReference type="Gene3D" id="3.30.470.10">
    <property type="match status" value="1"/>
</dbReference>
<dbReference type="PIRSF" id="PIRSF006468">
    <property type="entry name" value="BCAT1"/>
    <property type="match status" value="1"/>
</dbReference>
<dbReference type="STRING" id="27334.A0A0A2KGM6"/>
<dbReference type="CDD" id="cd01557">
    <property type="entry name" value="BCAT_beta_family"/>
    <property type="match status" value="1"/>
</dbReference>
<evidence type="ECO:0000313" key="8">
    <source>
        <dbReference type="Proteomes" id="UP000030143"/>
    </source>
</evidence>
<dbReference type="InterPro" id="IPR001544">
    <property type="entry name" value="Aminotrans_IV"/>
</dbReference>
<evidence type="ECO:0000256" key="5">
    <source>
        <dbReference type="ARBA" id="ARBA00022898"/>
    </source>
</evidence>
<dbReference type="GeneID" id="27675941"/>
<dbReference type="AlphaFoldDB" id="A0A0A2KGM6"/>
<proteinExistence type="inferred from homology"/>
<dbReference type="InterPro" id="IPR043131">
    <property type="entry name" value="BCAT-like_N"/>
</dbReference>
<protein>
    <submittedName>
        <fullName evidence="7">Branched-chain amino acid aminotransferase II</fullName>
    </submittedName>
</protein>
<dbReference type="Gene3D" id="3.20.10.10">
    <property type="entry name" value="D-amino Acid Aminotransferase, subunit A, domain 2"/>
    <property type="match status" value="1"/>
</dbReference>
<keyword evidence="5" id="KW-0663">Pyridoxal phosphate</keyword>
<dbReference type="EMBL" id="JQFZ01000303">
    <property type="protein sequence ID" value="KGO51209.1"/>
    <property type="molecule type" value="Genomic_DNA"/>
</dbReference>
<dbReference type="Pfam" id="PF01063">
    <property type="entry name" value="Aminotran_4"/>
    <property type="match status" value="1"/>
</dbReference>
<gene>
    <name evidence="7" type="ORF">PEX2_032470</name>
</gene>
<dbReference type="InterPro" id="IPR033939">
    <property type="entry name" value="BCAT_family"/>
</dbReference>
<dbReference type="HOGENOM" id="CLU_031922_1_0_1"/>
<dbReference type="Proteomes" id="UP000030143">
    <property type="component" value="Unassembled WGS sequence"/>
</dbReference>
<dbReference type="InterPro" id="IPR043132">
    <property type="entry name" value="BCAT-like_C"/>
</dbReference>
<dbReference type="FunFam" id="3.30.470.10:FF:000004">
    <property type="entry name" value="Branched-chain-amino-acid aminotransferase"/>
    <property type="match status" value="1"/>
</dbReference>
<organism evidence="7 8">
    <name type="scientific">Penicillium expansum</name>
    <name type="common">Blue mold rot fungus</name>
    <dbReference type="NCBI Taxonomy" id="27334"/>
    <lineage>
        <taxon>Eukaryota</taxon>
        <taxon>Fungi</taxon>
        <taxon>Dikarya</taxon>
        <taxon>Ascomycota</taxon>
        <taxon>Pezizomycotina</taxon>
        <taxon>Eurotiomycetes</taxon>
        <taxon>Eurotiomycetidae</taxon>
        <taxon>Eurotiales</taxon>
        <taxon>Aspergillaceae</taxon>
        <taxon>Penicillium</taxon>
    </lineage>
</organism>
<evidence type="ECO:0000256" key="2">
    <source>
        <dbReference type="ARBA" id="ARBA00009320"/>
    </source>
</evidence>
<evidence type="ECO:0000256" key="6">
    <source>
        <dbReference type="PIRSR" id="PIRSR006468-1"/>
    </source>
</evidence>
<keyword evidence="4 7" id="KW-0808">Transferase</keyword>